<reference evidence="2" key="1">
    <citation type="journal article" date="2021" name="PeerJ">
        <title>Extensive microbial diversity within the chicken gut microbiome revealed by metagenomics and culture.</title>
        <authorList>
            <person name="Gilroy R."/>
            <person name="Ravi A."/>
            <person name="Getino M."/>
            <person name="Pursley I."/>
            <person name="Horton D.L."/>
            <person name="Alikhan N.F."/>
            <person name="Baker D."/>
            <person name="Gharbi K."/>
            <person name="Hall N."/>
            <person name="Watson M."/>
            <person name="Adriaenssens E.M."/>
            <person name="Foster-Nyarko E."/>
            <person name="Jarju S."/>
            <person name="Secka A."/>
            <person name="Antonio M."/>
            <person name="Oren A."/>
            <person name="Chaudhuri R.R."/>
            <person name="La Ragione R."/>
            <person name="Hildebrand F."/>
            <person name="Pallen M.J."/>
        </authorList>
    </citation>
    <scope>NUCLEOTIDE SEQUENCE</scope>
    <source>
        <strain evidence="2">ChiGjej1B1-14440</strain>
    </source>
</reference>
<feature type="transmembrane region" description="Helical" evidence="1">
    <location>
        <begin position="42"/>
        <end position="67"/>
    </location>
</feature>
<dbReference type="AlphaFoldDB" id="A0A9D1XNL4"/>
<dbReference type="Proteomes" id="UP000886724">
    <property type="component" value="Unassembled WGS sequence"/>
</dbReference>
<keyword evidence="1" id="KW-0472">Membrane</keyword>
<name>A0A9D1XNL4_9FIRM</name>
<dbReference type="EMBL" id="DXET01000106">
    <property type="protein sequence ID" value="HIX81260.1"/>
    <property type="molecule type" value="Genomic_DNA"/>
</dbReference>
<accession>A0A9D1XNL4</accession>
<organism evidence="2 3">
    <name type="scientific">Candidatus Erysipelatoclostridium merdavium</name>
    <dbReference type="NCBI Taxonomy" id="2838566"/>
    <lineage>
        <taxon>Bacteria</taxon>
        <taxon>Bacillati</taxon>
        <taxon>Bacillota</taxon>
        <taxon>Erysipelotrichia</taxon>
        <taxon>Erysipelotrichales</taxon>
        <taxon>Erysipelotrichales incertae sedis</taxon>
    </lineage>
</organism>
<protein>
    <submittedName>
        <fullName evidence="2">Uncharacterized protein</fullName>
    </submittedName>
</protein>
<evidence type="ECO:0000313" key="2">
    <source>
        <dbReference type="EMBL" id="HIX81260.1"/>
    </source>
</evidence>
<proteinExistence type="predicted"/>
<keyword evidence="1" id="KW-1133">Transmembrane helix</keyword>
<evidence type="ECO:0000313" key="3">
    <source>
        <dbReference type="Proteomes" id="UP000886724"/>
    </source>
</evidence>
<evidence type="ECO:0000256" key="1">
    <source>
        <dbReference type="SAM" id="Phobius"/>
    </source>
</evidence>
<gene>
    <name evidence="2" type="ORF">H9980_04715</name>
</gene>
<keyword evidence="1" id="KW-0812">Transmembrane</keyword>
<sequence>MNWLYIIKKDNSSWLAKIICIILYGAIYLVVILLASNLFYSWRYLITALIFLYFILFIIPAFVYPFWAVSEDKLVLVYLNNYRQKWRYILTRKANLIIPFTVIDKIKISYVKTSATFIYNNGYSLIFEIQLIDGNIIKMDALFNADKTKFVAAIRYMQKHGVKFEDHLKLIKVIESGYNLYQYIQKLEV</sequence>
<feature type="transmembrane region" description="Helical" evidence="1">
    <location>
        <begin position="14"/>
        <end position="35"/>
    </location>
</feature>
<comment type="caution">
    <text evidence="2">The sequence shown here is derived from an EMBL/GenBank/DDBJ whole genome shotgun (WGS) entry which is preliminary data.</text>
</comment>
<reference evidence="2" key="2">
    <citation type="submission" date="2021-04" db="EMBL/GenBank/DDBJ databases">
        <authorList>
            <person name="Gilroy R."/>
        </authorList>
    </citation>
    <scope>NUCLEOTIDE SEQUENCE</scope>
    <source>
        <strain evidence="2">ChiGjej1B1-14440</strain>
    </source>
</reference>